<dbReference type="AlphaFoldDB" id="A0A1R1LHT4"/>
<evidence type="ECO:0000313" key="1">
    <source>
        <dbReference type="EMBL" id="OMH27077.1"/>
    </source>
</evidence>
<evidence type="ECO:0000313" key="2">
    <source>
        <dbReference type="Proteomes" id="UP000187085"/>
    </source>
</evidence>
<name>A0A1R1LHT4_9MICC</name>
<organism evidence="1 2">
    <name type="scientific">Tersicoccus phoenicis</name>
    <dbReference type="NCBI Taxonomy" id="554083"/>
    <lineage>
        <taxon>Bacteria</taxon>
        <taxon>Bacillati</taxon>
        <taxon>Actinomycetota</taxon>
        <taxon>Actinomycetes</taxon>
        <taxon>Micrococcales</taxon>
        <taxon>Micrococcaceae</taxon>
        <taxon>Tersicoccus</taxon>
    </lineage>
</organism>
<sequence>MTDNTTITTAAELEAAQETHAAAVATLTEARGELARVRARAAALQAQVDAGDASFDVDEMVRSGATIKGAELREEAAANAVNGAAQRVTRAKAAHMAAQIDGGTLAGVITREAVEAEITRIGEEAGAQLRALNVRIEASNAVFDGLVDEAFTAHPTYAEHVRLETLGGSPLPTWETTRRRFGTQNVEAVRTNDGSVIHNIPEHSMEYVKRAGEAVEDRRRQALIDADNEARRAERQAQAEWDRQQREHVRAVMFSAPLRQGR</sequence>
<gene>
    <name evidence="1" type="ORF">BKD30_04105</name>
</gene>
<proteinExistence type="predicted"/>
<accession>A0A1R1LHT4</accession>
<dbReference type="EMBL" id="MRDE01000017">
    <property type="protein sequence ID" value="OMH27077.1"/>
    <property type="molecule type" value="Genomic_DNA"/>
</dbReference>
<protein>
    <submittedName>
        <fullName evidence="1">Uncharacterized protein</fullName>
    </submittedName>
</protein>
<dbReference type="Proteomes" id="UP000187085">
    <property type="component" value="Unassembled WGS sequence"/>
</dbReference>
<reference evidence="1 2" key="1">
    <citation type="submission" date="2016-12" db="EMBL/GenBank/DDBJ databases">
        <title>Draft genome of Tersicoccus phoenicis 1P05MA.</title>
        <authorList>
            <person name="Nakajima Y."/>
            <person name="Yoshizawa S."/>
            <person name="Nakamura K."/>
            <person name="Ogura Y."/>
            <person name="Hayashi T."/>
            <person name="Kogure K."/>
        </authorList>
    </citation>
    <scope>NUCLEOTIDE SEQUENCE [LARGE SCALE GENOMIC DNA]</scope>
    <source>
        <strain evidence="1 2">1p05MA</strain>
    </source>
</reference>
<comment type="caution">
    <text evidence="1">The sequence shown here is derived from an EMBL/GenBank/DDBJ whole genome shotgun (WGS) entry which is preliminary data.</text>
</comment>
<dbReference type="RefSeq" id="WP_076702411.1">
    <property type="nucleotide sequence ID" value="NZ_MRDE01000017.1"/>
</dbReference>
<keyword evidence="2" id="KW-1185">Reference proteome</keyword>